<dbReference type="InterPro" id="IPR025705">
    <property type="entry name" value="Beta_hexosaminidase_sua/sub"/>
</dbReference>
<dbReference type="InterPro" id="IPR029018">
    <property type="entry name" value="Hex-like_dom2"/>
</dbReference>
<dbReference type="SUPFAM" id="SSF51445">
    <property type="entry name" value="(Trans)glycosidases"/>
    <property type="match status" value="1"/>
</dbReference>
<evidence type="ECO:0000256" key="2">
    <source>
        <dbReference type="ARBA" id="ARBA00006285"/>
    </source>
</evidence>
<dbReference type="Pfam" id="PF02838">
    <property type="entry name" value="Glyco_hydro_20b"/>
    <property type="match status" value="1"/>
</dbReference>
<dbReference type="Gene3D" id="3.30.379.10">
    <property type="entry name" value="Chitobiase/beta-hexosaminidase domain 2-like"/>
    <property type="match status" value="1"/>
</dbReference>
<dbReference type="PRINTS" id="PR00738">
    <property type="entry name" value="GLHYDRLASE20"/>
</dbReference>
<organism evidence="8 9">
    <name type="scientific">Microbacterium marinilacus</name>
    <dbReference type="NCBI Taxonomy" id="415209"/>
    <lineage>
        <taxon>Bacteria</taxon>
        <taxon>Bacillati</taxon>
        <taxon>Actinomycetota</taxon>
        <taxon>Actinomycetes</taxon>
        <taxon>Micrococcales</taxon>
        <taxon>Microbacteriaceae</taxon>
        <taxon>Microbacterium</taxon>
    </lineage>
</organism>
<comment type="catalytic activity">
    <reaction evidence="1">
        <text>Hydrolysis of terminal non-reducing N-acetyl-D-hexosamine residues in N-acetyl-beta-D-hexosaminides.</text>
        <dbReference type="EC" id="3.2.1.52"/>
    </reaction>
</comment>
<evidence type="ECO:0000313" key="9">
    <source>
        <dbReference type="Proteomes" id="UP001410795"/>
    </source>
</evidence>
<dbReference type="PANTHER" id="PTHR22600">
    <property type="entry name" value="BETA-HEXOSAMINIDASE"/>
    <property type="match status" value="1"/>
</dbReference>
<comment type="caution">
    <text evidence="8">The sequence shown here is derived from an EMBL/GenBank/DDBJ whole genome shotgun (WGS) entry which is preliminary data.</text>
</comment>
<dbReference type="InterPro" id="IPR015882">
    <property type="entry name" value="HEX_bac_N"/>
</dbReference>
<dbReference type="PANTHER" id="PTHR22600:SF57">
    <property type="entry name" value="BETA-N-ACETYLHEXOSAMINIDASE"/>
    <property type="match status" value="1"/>
</dbReference>
<evidence type="ECO:0000256" key="1">
    <source>
        <dbReference type="ARBA" id="ARBA00001231"/>
    </source>
</evidence>
<feature type="domain" description="Glycoside hydrolase family 20 catalytic" evidence="6">
    <location>
        <begin position="85"/>
        <end position="431"/>
    </location>
</feature>
<dbReference type="Gene3D" id="3.20.20.80">
    <property type="entry name" value="Glycosidases"/>
    <property type="match status" value="1"/>
</dbReference>
<evidence type="ECO:0000259" key="6">
    <source>
        <dbReference type="Pfam" id="PF00728"/>
    </source>
</evidence>
<reference evidence="9" key="1">
    <citation type="journal article" date="2019" name="Int. J. Syst. Evol. Microbiol.">
        <title>The Global Catalogue of Microorganisms (GCM) 10K type strain sequencing project: providing services to taxonomists for standard genome sequencing and annotation.</title>
        <authorList>
            <consortium name="The Broad Institute Genomics Platform"/>
            <consortium name="The Broad Institute Genome Sequencing Center for Infectious Disease"/>
            <person name="Wu L."/>
            <person name="Ma J."/>
        </authorList>
    </citation>
    <scope>NUCLEOTIDE SEQUENCE [LARGE SCALE GENOMIC DNA]</scope>
    <source>
        <strain evidence="9">JCM 16546</strain>
    </source>
</reference>
<keyword evidence="4" id="KW-0378">Hydrolase</keyword>
<dbReference type="InterPro" id="IPR017853">
    <property type="entry name" value="GH"/>
</dbReference>
<gene>
    <name evidence="8" type="ORF">GCM10022202_16410</name>
</gene>
<dbReference type="SUPFAM" id="SSF55545">
    <property type="entry name" value="beta-N-acetylhexosaminidase-like domain"/>
    <property type="match status" value="1"/>
</dbReference>
<dbReference type="InterPro" id="IPR015883">
    <property type="entry name" value="Glyco_hydro_20_cat"/>
</dbReference>
<dbReference type="Pfam" id="PF00728">
    <property type="entry name" value="Glyco_hydro_20"/>
    <property type="match status" value="1"/>
</dbReference>
<keyword evidence="5" id="KW-0326">Glycosidase</keyword>
<dbReference type="EC" id="3.2.1.52" evidence="3"/>
<dbReference type="CDD" id="cd06568">
    <property type="entry name" value="GH20_SpHex_like"/>
    <property type="match status" value="1"/>
</dbReference>
<comment type="similarity">
    <text evidence="2">Belongs to the glycosyl hydrolase 20 family.</text>
</comment>
<evidence type="ECO:0000256" key="5">
    <source>
        <dbReference type="ARBA" id="ARBA00023295"/>
    </source>
</evidence>
<evidence type="ECO:0000313" key="8">
    <source>
        <dbReference type="EMBL" id="GAA3656848.1"/>
    </source>
</evidence>
<sequence length="470" mass="50774">MTFPLVPWPTSVVLLESAGAPADAPVEVVTEQGHGEEGYALRIEAGAVVIRASSPAGVFYARQTLAQLAGPDELPAVDIRDRPRFAHRGMMLDVARHFHPVSTVEAVIDRAASLKLNVLHLHLTDDHGWRLELRSHPELAQSASGTSVGGDPGGHYSIDDYMHIVEYAAARHMTVVPEFDLPGHTHAIGLSHPELLAEPVITDHIREITETYGGGGLPEQGVPYTALAVGFSSFQADAEGLETFLREVLGEIAALTPGPYLHIGGDEALGTDPADYRRMVELATRIVAEADKTPVTWHEAGVADLPPGTVGQYWGFRRPSLEGGEEGGEDARRARSFAERGGRVVLSPADAVYLDMKHEADSRLGLVWADGPTSLARSYDWDPATVVPGLAEEAILGVEACMWTETIRTPADVDEMMFPRVASAAEAAWSERAGSPERTWESFRERVAGLGDRWEAAGIGFHRSAGVDWR</sequence>
<feature type="domain" description="Beta-hexosaminidase bacterial type N-terminal" evidence="7">
    <location>
        <begin position="21"/>
        <end position="81"/>
    </location>
</feature>
<evidence type="ECO:0000259" key="7">
    <source>
        <dbReference type="Pfam" id="PF02838"/>
    </source>
</evidence>
<dbReference type="Proteomes" id="UP001410795">
    <property type="component" value="Unassembled WGS sequence"/>
</dbReference>
<accession>A0ABP7BED2</accession>
<protein>
    <recommendedName>
        <fullName evidence="3">beta-N-acetylhexosaminidase</fullName>
        <ecNumber evidence="3">3.2.1.52</ecNumber>
    </recommendedName>
</protein>
<name>A0ABP7BED2_9MICO</name>
<evidence type="ECO:0000256" key="4">
    <source>
        <dbReference type="ARBA" id="ARBA00022801"/>
    </source>
</evidence>
<dbReference type="EMBL" id="BAAAYV010000006">
    <property type="protein sequence ID" value="GAA3656848.1"/>
    <property type="molecule type" value="Genomic_DNA"/>
</dbReference>
<evidence type="ECO:0000256" key="3">
    <source>
        <dbReference type="ARBA" id="ARBA00012663"/>
    </source>
</evidence>
<proteinExistence type="inferred from homology"/>
<keyword evidence="9" id="KW-1185">Reference proteome</keyword>
<dbReference type="RefSeq" id="WP_221858609.1">
    <property type="nucleotide sequence ID" value="NZ_BAAAYV010000006.1"/>
</dbReference>